<dbReference type="Gene3D" id="1.10.530.10">
    <property type="match status" value="1"/>
</dbReference>
<evidence type="ECO:0000259" key="1">
    <source>
        <dbReference type="Pfam" id="PF00182"/>
    </source>
</evidence>
<dbReference type="RefSeq" id="WP_066880341.1">
    <property type="nucleotide sequence ID" value="NZ_LODL01000007.1"/>
</dbReference>
<evidence type="ECO:0000313" key="3">
    <source>
        <dbReference type="Proteomes" id="UP000070186"/>
    </source>
</evidence>
<dbReference type="InterPro" id="IPR000726">
    <property type="entry name" value="Glyco_hydro_19_cat"/>
</dbReference>
<dbReference type="GO" id="GO:0006032">
    <property type="term" value="P:chitin catabolic process"/>
    <property type="evidence" value="ECO:0007669"/>
    <property type="project" value="InterPro"/>
</dbReference>
<dbReference type="Pfam" id="PF00182">
    <property type="entry name" value="Glyco_hydro_19"/>
    <property type="match status" value="1"/>
</dbReference>
<dbReference type="SUPFAM" id="SSF53955">
    <property type="entry name" value="Lysozyme-like"/>
    <property type="match status" value="1"/>
</dbReference>
<gene>
    <name evidence="2" type="ORF">AT959_02765</name>
</gene>
<feature type="domain" description="Glycoside hydrolase family 19 catalytic" evidence="1">
    <location>
        <begin position="88"/>
        <end position="163"/>
    </location>
</feature>
<reference evidence="2 3" key="1">
    <citation type="submission" date="2015-12" db="EMBL/GenBank/DDBJ databases">
        <title>Nitrous oxide reduction kinetics distinguish bacteria harboring typical versus atypical NosZ.</title>
        <authorList>
            <person name="Yoon S."/>
            <person name="Nissen S."/>
            <person name="Park D."/>
            <person name="Sanford R.A."/>
            <person name="Loeffler F.E."/>
        </authorList>
    </citation>
    <scope>NUCLEOTIDE SEQUENCE [LARGE SCALE GENOMIC DNA]</scope>
    <source>
        <strain evidence="2 3">ATCC BAA-841</strain>
    </source>
</reference>
<proteinExistence type="predicted"/>
<keyword evidence="2" id="KW-0378">Hydrolase</keyword>
<dbReference type="Proteomes" id="UP000070186">
    <property type="component" value="Unassembled WGS sequence"/>
</dbReference>
<dbReference type="AlphaFoldDB" id="A0A133XM37"/>
<dbReference type="STRING" id="281362.AT959_02765"/>
<name>A0A133XM37_9RHOO</name>
<dbReference type="InterPro" id="IPR052354">
    <property type="entry name" value="Cell_Wall_Dynamics_Protein"/>
</dbReference>
<dbReference type="PANTHER" id="PTHR34408:SF1">
    <property type="entry name" value="GLYCOSYL HYDROLASE FAMILY 19 DOMAIN-CONTAINING PROTEIN HI_1415"/>
    <property type="match status" value="1"/>
</dbReference>
<evidence type="ECO:0000313" key="2">
    <source>
        <dbReference type="EMBL" id="KXB32001.1"/>
    </source>
</evidence>
<dbReference type="GO" id="GO:0016998">
    <property type="term" value="P:cell wall macromolecule catabolic process"/>
    <property type="evidence" value="ECO:0007669"/>
    <property type="project" value="InterPro"/>
</dbReference>
<sequence>MQISEQVIRNALPLCRDPAGWAPVLSAAMQHYEINTPARIASFLAQTGHESGQFNRLVESLYYTTPQRLMKVWPKRFPSEAIAAPYVKNEERLANYVYANRLGNGDARSGDGYKYRGRGLIQVTGRSNYAACAKALGLDLLNDPGLLIQPQYAALSAAWFWNSRGLNALADDRTGDDDLEDFTVITRSINGGTQGLKERLALLNALERQLA</sequence>
<organism evidence="2 3">
    <name type="scientific">Dechloromonas denitrificans</name>
    <dbReference type="NCBI Taxonomy" id="281362"/>
    <lineage>
        <taxon>Bacteria</taxon>
        <taxon>Pseudomonadati</taxon>
        <taxon>Pseudomonadota</taxon>
        <taxon>Betaproteobacteria</taxon>
        <taxon>Rhodocyclales</taxon>
        <taxon>Azonexaceae</taxon>
        <taxon>Dechloromonas</taxon>
    </lineage>
</organism>
<accession>A0A133XM37</accession>
<dbReference type="PANTHER" id="PTHR34408">
    <property type="entry name" value="FAMILY PROTEIN, PUTATIVE-RELATED"/>
    <property type="match status" value="1"/>
</dbReference>
<dbReference type="InterPro" id="IPR023346">
    <property type="entry name" value="Lysozyme-like_dom_sf"/>
</dbReference>
<keyword evidence="3" id="KW-1185">Reference proteome</keyword>
<protein>
    <submittedName>
        <fullName evidence="2">Glycoside hydrolase</fullName>
    </submittedName>
</protein>
<dbReference type="EMBL" id="LODL01000007">
    <property type="protein sequence ID" value="KXB32001.1"/>
    <property type="molecule type" value="Genomic_DNA"/>
</dbReference>
<dbReference type="GO" id="GO:0004568">
    <property type="term" value="F:chitinase activity"/>
    <property type="evidence" value="ECO:0007669"/>
    <property type="project" value="InterPro"/>
</dbReference>
<comment type="caution">
    <text evidence="2">The sequence shown here is derived from an EMBL/GenBank/DDBJ whole genome shotgun (WGS) entry which is preliminary data.</text>
</comment>